<sequence>MAEAEGFIDYYKLQARRGEGLLRREVILRPRRGVGGRGPPLAVEELRQLNLSPEVIGCVVAAGGNAALLRRVGGGGGGLDYHHVGGLGGGGLDVAGGAGGRERREAVDLVGEIELRLAALEAVGCDIVGLGRHLRCREGAQPYARLLARLPDFGHPFSPAALADATEERMTRAASLRGGLIGGGSGGAA</sequence>
<dbReference type="Proteomes" id="UP001374535">
    <property type="component" value="Chromosome 3"/>
</dbReference>
<keyword evidence="2" id="KW-1185">Reference proteome</keyword>
<proteinExistence type="predicted"/>
<accession>A0AAQ3S3W5</accession>
<reference evidence="1 2" key="1">
    <citation type="journal article" date="2023" name="Life. Sci Alliance">
        <title>Evolutionary insights into 3D genome organization and epigenetic landscape of Vigna mungo.</title>
        <authorList>
            <person name="Junaid A."/>
            <person name="Singh B."/>
            <person name="Bhatia S."/>
        </authorList>
    </citation>
    <scope>NUCLEOTIDE SEQUENCE [LARGE SCALE GENOMIC DNA]</scope>
    <source>
        <strain evidence="1">Urdbean</strain>
    </source>
</reference>
<name>A0AAQ3S3W5_VIGMU</name>
<dbReference type="EMBL" id="CP144698">
    <property type="protein sequence ID" value="WVZ16487.1"/>
    <property type="molecule type" value="Genomic_DNA"/>
</dbReference>
<gene>
    <name evidence="1" type="ORF">V8G54_009469</name>
</gene>
<evidence type="ECO:0000313" key="2">
    <source>
        <dbReference type="Proteomes" id="UP001374535"/>
    </source>
</evidence>
<dbReference type="AlphaFoldDB" id="A0AAQ3S3W5"/>
<evidence type="ECO:0000313" key="1">
    <source>
        <dbReference type="EMBL" id="WVZ16487.1"/>
    </source>
</evidence>
<organism evidence="1 2">
    <name type="scientific">Vigna mungo</name>
    <name type="common">Black gram</name>
    <name type="synonym">Phaseolus mungo</name>
    <dbReference type="NCBI Taxonomy" id="3915"/>
    <lineage>
        <taxon>Eukaryota</taxon>
        <taxon>Viridiplantae</taxon>
        <taxon>Streptophyta</taxon>
        <taxon>Embryophyta</taxon>
        <taxon>Tracheophyta</taxon>
        <taxon>Spermatophyta</taxon>
        <taxon>Magnoliopsida</taxon>
        <taxon>eudicotyledons</taxon>
        <taxon>Gunneridae</taxon>
        <taxon>Pentapetalae</taxon>
        <taxon>rosids</taxon>
        <taxon>fabids</taxon>
        <taxon>Fabales</taxon>
        <taxon>Fabaceae</taxon>
        <taxon>Papilionoideae</taxon>
        <taxon>50 kb inversion clade</taxon>
        <taxon>NPAAA clade</taxon>
        <taxon>indigoferoid/millettioid clade</taxon>
        <taxon>Phaseoleae</taxon>
        <taxon>Vigna</taxon>
    </lineage>
</organism>
<protein>
    <submittedName>
        <fullName evidence="1">Uncharacterized protein</fullName>
    </submittedName>
</protein>